<organism evidence="5 6">
    <name type="scientific">Microbacterium suwonense</name>
    <dbReference type="NCBI Taxonomy" id="683047"/>
    <lineage>
        <taxon>Bacteria</taxon>
        <taxon>Bacillati</taxon>
        <taxon>Actinomycetota</taxon>
        <taxon>Actinomycetes</taxon>
        <taxon>Micrococcales</taxon>
        <taxon>Microbacteriaceae</taxon>
        <taxon>Microbacterium</taxon>
    </lineage>
</organism>
<dbReference type="InterPro" id="IPR008920">
    <property type="entry name" value="TF_FadR/GntR_C"/>
</dbReference>
<feature type="domain" description="HTH gntR-type" evidence="4">
    <location>
        <begin position="6"/>
        <end position="73"/>
    </location>
</feature>
<dbReference type="SUPFAM" id="SSF46785">
    <property type="entry name" value="Winged helix' DNA-binding domain"/>
    <property type="match status" value="1"/>
</dbReference>
<proteinExistence type="predicted"/>
<dbReference type="SUPFAM" id="SSF48008">
    <property type="entry name" value="GntR ligand-binding domain-like"/>
    <property type="match status" value="1"/>
</dbReference>
<dbReference type="SMART" id="SM00895">
    <property type="entry name" value="FCD"/>
    <property type="match status" value="1"/>
</dbReference>
<dbReference type="Proteomes" id="UP001321543">
    <property type="component" value="Chromosome"/>
</dbReference>
<dbReference type="Pfam" id="PF07729">
    <property type="entry name" value="FCD"/>
    <property type="match status" value="1"/>
</dbReference>
<dbReference type="SMART" id="SM00345">
    <property type="entry name" value="HTH_GNTR"/>
    <property type="match status" value="1"/>
</dbReference>
<sequence length="235" mass="25981">MATEQTSKRRHVIDAIRADVLNGVWPPGSRVPPGELAERYATSTTVIREALTRLAGENFLVSEPNRGFFVPALTDGGLTDITDVRCLIEGRAIELAIERGGVQWEGELIAAHHLLARTPRRTEDDPAHTSPEWLTAHRAFHEKLIEACGVPSLCSFARQLTNATELFRRWSAPDAGARARDVEKEHRDILDAVLARDAPTAVALLQAHFQRTSDIVLHRAQQQQREAGAPIQSNV</sequence>
<dbReference type="RefSeq" id="WP_286299279.1">
    <property type="nucleotide sequence ID" value="NZ_AP027728.1"/>
</dbReference>
<reference evidence="6" key="1">
    <citation type="journal article" date="2019" name="Int. J. Syst. Evol. Microbiol.">
        <title>The Global Catalogue of Microorganisms (GCM) 10K type strain sequencing project: providing services to taxonomists for standard genome sequencing and annotation.</title>
        <authorList>
            <consortium name="The Broad Institute Genomics Platform"/>
            <consortium name="The Broad Institute Genome Sequencing Center for Infectious Disease"/>
            <person name="Wu L."/>
            <person name="Ma J."/>
        </authorList>
    </citation>
    <scope>NUCLEOTIDE SEQUENCE [LARGE SCALE GENOMIC DNA]</scope>
    <source>
        <strain evidence="6">NBRC 106310</strain>
    </source>
</reference>
<protein>
    <submittedName>
        <fullName evidence="5">GntR family transcriptional regulator</fullName>
    </submittedName>
</protein>
<dbReference type="PANTHER" id="PTHR43537">
    <property type="entry name" value="TRANSCRIPTIONAL REGULATOR, GNTR FAMILY"/>
    <property type="match status" value="1"/>
</dbReference>
<gene>
    <name evidence="5" type="ORF">GCM10025863_18840</name>
</gene>
<evidence type="ECO:0000313" key="5">
    <source>
        <dbReference type="EMBL" id="BDZ39270.1"/>
    </source>
</evidence>
<evidence type="ECO:0000256" key="2">
    <source>
        <dbReference type="ARBA" id="ARBA00023125"/>
    </source>
</evidence>
<dbReference type="Pfam" id="PF00392">
    <property type="entry name" value="GntR"/>
    <property type="match status" value="1"/>
</dbReference>
<dbReference type="PROSITE" id="PS50949">
    <property type="entry name" value="HTH_GNTR"/>
    <property type="match status" value="1"/>
</dbReference>
<keyword evidence="3" id="KW-0804">Transcription</keyword>
<dbReference type="CDD" id="cd07377">
    <property type="entry name" value="WHTH_GntR"/>
    <property type="match status" value="1"/>
</dbReference>
<accession>A0ABN6X4Z8</accession>
<evidence type="ECO:0000256" key="1">
    <source>
        <dbReference type="ARBA" id="ARBA00023015"/>
    </source>
</evidence>
<evidence type="ECO:0000259" key="4">
    <source>
        <dbReference type="PROSITE" id="PS50949"/>
    </source>
</evidence>
<keyword evidence="2" id="KW-0238">DNA-binding</keyword>
<dbReference type="EMBL" id="AP027728">
    <property type="protein sequence ID" value="BDZ39270.1"/>
    <property type="molecule type" value="Genomic_DNA"/>
</dbReference>
<name>A0ABN6X4Z8_9MICO</name>
<keyword evidence="1" id="KW-0805">Transcription regulation</keyword>
<dbReference type="InterPro" id="IPR036388">
    <property type="entry name" value="WH-like_DNA-bd_sf"/>
</dbReference>
<dbReference type="Gene3D" id="1.20.120.530">
    <property type="entry name" value="GntR ligand-binding domain-like"/>
    <property type="match status" value="1"/>
</dbReference>
<evidence type="ECO:0000256" key="3">
    <source>
        <dbReference type="ARBA" id="ARBA00023163"/>
    </source>
</evidence>
<keyword evidence="6" id="KW-1185">Reference proteome</keyword>
<evidence type="ECO:0000313" key="6">
    <source>
        <dbReference type="Proteomes" id="UP001321543"/>
    </source>
</evidence>
<dbReference type="InterPro" id="IPR011711">
    <property type="entry name" value="GntR_C"/>
</dbReference>
<dbReference type="PANTHER" id="PTHR43537:SF5">
    <property type="entry name" value="UXU OPERON TRANSCRIPTIONAL REGULATOR"/>
    <property type="match status" value="1"/>
</dbReference>
<dbReference type="InterPro" id="IPR000524">
    <property type="entry name" value="Tscrpt_reg_HTH_GntR"/>
</dbReference>
<dbReference type="InterPro" id="IPR036390">
    <property type="entry name" value="WH_DNA-bd_sf"/>
</dbReference>
<dbReference type="Gene3D" id="1.10.10.10">
    <property type="entry name" value="Winged helix-like DNA-binding domain superfamily/Winged helix DNA-binding domain"/>
    <property type="match status" value="1"/>
</dbReference>